<dbReference type="InterPro" id="IPR004147">
    <property type="entry name" value="ABC1_dom"/>
</dbReference>
<proteinExistence type="inferred from homology"/>
<evidence type="ECO:0000259" key="2">
    <source>
        <dbReference type="Pfam" id="PF03109"/>
    </source>
</evidence>
<dbReference type="InterPro" id="IPR011009">
    <property type="entry name" value="Kinase-like_dom_sf"/>
</dbReference>
<organism evidence="3 4">
    <name type="scientific">Wenzhouxiangella limi</name>
    <dbReference type="NCBI Taxonomy" id="2707351"/>
    <lineage>
        <taxon>Bacteria</taxon>
        <taxon>Pseudomonadati</taxon>
        <taxon>Pseudomonadota</taxon>
        <taxon>Gammaproteobacteria</taxon>
        <taxon>Chromatiales</taxon>
        <taxon>Wenzhouxiangellaceae</taxon>
        <taxon>Wenzhouxiangella</taxon>
    </lineage>
</organism>
<dbReference type="CDD" id="cd05121">
    <property type="entry name" value="ABC1_ADCK3-like"/>
    <property type="match status" value="1"/>
</dbReference>
<dbReference type="SUPFAM" id="SSF56112">
    <property type="entry name" value="Protein kinase-like (PK-like)"/>
    <property type="match status" value="1"/>
</dbReference>
<evidence type="ECO:0000313" key="4">
    <source>
        <dbReference type="Proteomes" id="UP000484885"/>
    </source>
</evidence>
<dbReference type="PANTHER" id="PTHR10566:SF113">
    <property type="entry name" value="PROTEIN ACTIVITY OF BC1 COMPLEX KINASE 7, CHLOROPLASTIC"/>
    <property type="match status" value="1"/>
</dbReference>
<comment type="caution">
    <text evidence="3">The sequence shown here is derived from an EMBL/GenBank/DDBJ whole genome shotgun (WGS) entry which is preliminary data.</text>
</comment>
<keyword evidence="4" id="KW-1185">Reference proteome</keyword>
<keyword evidence="3" id="KW-0418">Kinase</keyword>
<protein>
    <submittedName>
        <fullName evidence="3">AarF/ABC1/UbiB kinase family protein</fullName>
    </submittedName>
</protein>
<sequence>MASQTNCSVDIPAGRGRRILAQAAAGLLRTLWHCRFGLVDAQRRRKIVGQQARRFCEAMGPSFIKLGQLASVRPDVFAPETVFELERLQDRIAPVSTRVIREAITRQLGADPDRVFADFDDEPLAAASVAQVHRARLRQAYRPVRGAVLPAGTWVAVKVLRPGIDSIIAADLAIARRWAQRLSRFRRLARWGPIELVDEFADMLGRELDLRNEGRTADRFGHDFKDDPQVRVPRIIWRHSTSRILVSEFVEGWRLNELGAAERAGIDARRLAIHGADVFMRQVLVLGYFHADLHPANLFVTPEGQLCFLDFGIVGTTTAAQQEAIAQVLAGLVYGDAARALRYSRKLGLEIPETQVEPIRAKIEQLVHTHLLAPATADVRGFALGFLSTLTDFRVRIPAGYGLLIKALVTVEGVSHAIYPDLDLMEAAQPFATRLIAAQLMRPERLRERVAAARSAAMEALLA</sequence>
<accession>A0A845UUL6</accession>
<evidence type="ECO:0000313" key="3">
    <source>
        <dbReference type="EMBL" id="NDY95197.1"/>
    </source>
</evidence>
<evidence type="ECO:0000256" key="1">
    <source>
        <dbReference type="ARBA" id="ARBA00009670"/>
    </source>
</evidence>
<dbReference type="RefSeq" id="WP_164210593.1">
    <property type="nucleotide sequence ID" value="NZ_JAAGSC010000037.1"/>
</dbReference>
<dbReference type="Proteomes" id="UP000484885">
    <property type="component" value="Unassembled WGS sequence"/>
</dbReference>
<keyword evidence="3" id="KW-0808">Transferase</keyword>
<name>A0A845UUL6_9GAMM</name>
<dbReference type="InterPro" id="IPR050154">
    <property type="entry name" value="UbiB_kinase"/>
</dbReference>
<feature type="domain" description="ABC1 atypical kinase-like" evidence="2">
    <location>
        <begin position="87"/>
        <end position="342"/>
    </location>
</feature>
<comment type="similarity">
    <text evidence="1">Belongs to the protein kinase superfamily. ADCK protein kinase family.</text>
</comment>
<dbReference type="Pfam" id="PF03109">
    <property type="entry name" value="ABC1"/>
    <property type="match status" value="1"/>
</dbReference>
<gene>
    <name evidence="3" type="ORF">G3I74_05585</name>
</gene>
<dbReference type="PANTHER" id="PTHR10566">
    <property type="entry name" value="CHAPERONE-ACTIVITY OF BC1 COMPLEX CABC1 -RELATED"/>
    <property type="match status" value="1"/>
</dbReference>
<reference evidence="3 4" key="1">
    <citation type="submission" date="2020-02" db="EMBL/GenBank/DDBJ databases">
        <authorList>
            <person name="Zhang X.-Y."/>
        </authorList>
    </citation>
    <scope>NUCLEOTIDE SEQUENCE [LARGE SCALE GENOMIC DNA]</scope>
    <source>
        <strain evidence="3 4">C33</strain>
    </source>
</reference>
<dbReference type="EMBL" id="JAAGSC010000037">
    <property type="protein sequence ID" value="NDY95197.1"/>
    <property type="molecule type" value="Genomic_DNA"/>
</dbReference>
<dbReference type="GO" id="GO:0016301">
    <property type="term" value="F:kinase activity"/>
    <property type="evidence" value="ECO:0007669"/>
    <property type="project" value="UniProtKB-KW"/>
</dbReference>
<dbReference type="AlphaFoldDB" id="A0A845UUL6"/>